<dbReference type="GO" id="GO:0045111">
    <property type="term" value="C:intermediate filament cytoskeleton"/>
    <property type="evidence" value="ECO:0007669"/>
    <property type="project" value="TreeGrafter"/>
</dbReference>
<evidence type="ECO:0000256" key="1">
    <source>
        <dbReference type="SAM" id="Coils"/>
    </source>
</evidence>
<feature type="coiled-coil region" evidence="1">
    <location>
        <begin position="348"/>
        <end position="375"/>
    </location>
</feature>
<dbReference type="GO" id="GO:0005874">
    <property type="term" value="C:microtubule"/>
    <property type="evidence" value="ECO:0007669"/>
    <property type="project" value="TreeGrafter"/>
</dbReference>
<dbReference type="GO" id="GO:0060271">
    <property type="term" value="P:cilium assembly"/>
    <property type="evidence" value="ECO:0007669"/>
    <property type="project" value="TreeGrafter"/>
</dbReference>
<feature type="coiled-coil region" evidence="1">
    <location>
        <begin position="435"/>
        <end position="476"/>
    </location>
</feature>
<evidence type="ECO:0000256" key="2">
    <source>
        <dbReference type="SAM" id="MobiDB-lite"/>
    </source>
</evidence>
<sequence length="524" mass="59034">DGQEHLMPADSLRKKKLAKRPGYMRPEAQRQIEFQSLGACKLFSPEELKHGRQHSEDVENRSLRRQCQNNFEFLHCSSVANSAVVPANGVTVLATTGNMPGHCKSLSCCKSPWSENTAIAAYPAAARSKGDVSTVCCTWQKSHGAKVRKPPNMYALDQTEVNNNCEYQNRDVVSHSVGAHDSFSSSFSFIQLSLNSASGVSDAEGKSTVEEAEYVLHPSTAGNLQKPEEATQTPEHFGALNCSSRPSEVLEYKSETTANDKLQDCETVSLSDTDATFSYSTDSSDAASAGSSVTSGYESSFTVSDHNWDTLMKKYEPVLQDCLLGNRSTLKIKSLILRLQRLQEKAIEEDDYDRADKFRRKLEELEKEKNSLKFQLPSRHPSISSFLDRFVTQVQAVLRWAADHPHEETHSWHENEHKLLRSTYQERIQISATKRNHLFQEKKWLQKEIEDLRARLAILEAKDQQLRREIEEQDRLIQSQDCELTALLGCISLRELQEISKAVDDTLASSYRIPFSLDLPGTIK</sequence>
<accession>A0A851LGZ1</accession>
<dbReference type="GO" id="GO:0001764">
    <property type="term" value="P:neuron migration"/>
    <property type="evidence" value="ECO:0007669"/>
    <property type="project" value="TreeGrafter"/>
</dbReference>
<evidence type="ECO:0000313" key="3">
    <source>
        <dbReference type="EMBL" id="NXC14975.1"/>
    </source>
</evidence>
<dbReference type="OrthoDB" id="9836442at2759"/>
<feature type="compositionally biased region" description="Low complexity" evidence="2">
    <location>
        <begin position="279"/>
        <end position="295"/>
    </location>
</feature>
<dbReference type="EMBL" id="WBMX01000984">
    <property type="protein sequence ID" value="NXC14975.1"/>
    <property type="molecule type" value="Genomic_DNA"/>
</dbReference>
<dbReference type="PANTHER" id="PTHR14332:SF3">
    <property type="entry name" value="DISRUPTED IN SCHIZOPHRENIA 1 PROTEIN"/>
    <property type="match status" value="1"/>
</dbReference>
<dbReference type="Proteomes" id="UP000621168">
    <property type="component" value="Unassembled WGS sequence"/>
</dbReference>
<keyword evidence="1" id="KW-0175">Coiled coil</keyword>
<keyword evidence="4" id="KW-1185">Reference proteome</keyword>
<feature type="region of interest" description="Disordered" evidence="2">
    <location>
        <begin position="279"/>
        <end position="299"/>
    </location>
</feature>
<feature type="non-terminal residue" evidence="3">
    <location>
        <position position="524"/>
    </location>
</feature>
<comment type="caution">
    <text evidence="3">The sequence shown here is derived from an EMBL/GenBank/DDBJ whole genome shotgun (WGS) entry which is preliminary data.</text>
</comment>
<dbReference type="PANTHER" id="PTHR14332">
    <property type="entry name" value="DISRUPTED IN SCHIZOPHRENIA 1 PROTEIN"/>
    <property type="match status" value="1"/>
</dbReference>
<protein>
    <submittedName>
        <fullName evidence="3">DISC1 protein</fullName>
    </submittedName>
</protein>
<gene>
    <name evidence="3" type="primary">Disc1</name>
    <name evidence="3" type="ORF">CORCRI_R09548</name>
</gene>
<feature type="region of interest" description="Disordered" evidence="2">
    <location>
        <begin position="219"/>
        <end position="240"/>
    </location>
</feature>
<feature type="non-terminal residue" evidence="3">
    <location>
        <position position="1"/>
    </location>
</feature>
<feature type="region of interest" description="Disordered" evidence="2">
    <location>
        <begin position="1"/>
        <end position="20"/>
    </location>
</feature>
<evidence type="ECO:0000313" key="4">
    <source>
        <dbReference type="Proteomes" id="UP000621168"/>
    </source>
</evidence>
<dbReference type="InterPro" id="IPR026081">
    <property type="entry name" value="DISC1"/>
</dbReference>
<name>A0A851LGZ1_CORCR</name>
<proteinExistence type="predicted"/>
<reference evidence="3" key="1">
    <citation type="submission" date="2019-09" db="EMBL/GenBank/DDBJ databases">
        <title>Bird 10,000 Genomes (B10K) Project - Family phase.</title>
        <authorList>
            <person name="Zhang G."/>
        </authorList>
    </citation>
    <scope>NUCLEOTIDE SEQUENCE</scope>
    <source>
        <strain evidence="3">B10K-CU-031-40</strain>
    </source>
</reference>
<organism evidence="3 4">
    <name type="scientific">Corythaeola cristata</name>
    <name type="common">Great blue turaco</name>
    <dbReference type="NCBI Taxonomy" id="103954"/>
    <lineage>
        <taxon>Eukaryota</taxon>
        <taxon>Metazoa</taxon>
        <taxon>Chordata</taxon>
        <taxon>Craniata</taxon>
        <taxon>Vertebrata</taxon>
        <taxon>Euteleostomi</taxon>
        <taxon>Archelosauria</taxon>
        <taxon>Archosauria</taxon>
        <taxon>Dinosauria</taxon>
        <taxon>Saurischia</taxon>
        <taxon>Theropoda</taxon>
        <taxon>Coelurosauria</taxon>
        <taxon>Aves</taxon>
        <taxon>Neognathae</taxon>
        <taxon>Neoaves</taxon>
        <taxon>Otidimorphae</taxon>
        <taxon>Musophagiformes</taxon>
        <taxon>Musophagidae</taxon>
        <taxon>Corythaeola</taxon>
    </lineage>
</organism>
<dbReference type="AlphaFoldDB" id="A0A851LGZ1"/>
<dbReference type="GO" id="GO:0005815">
    <property type="term" value="C:microtubule organizing center"/>
    <property type="evidence" value="ECO:0007669"/>
    <property type="project" value="TreeGrafter"/>
</dbReference>